<keyword evidence="1" id="KW-0732">Signal</keyword>
<dbReference type="AlphaFoldDB" id="A0A3B1DCE7"/>
<dbReference type="SUPFAM" id="SSF48695">
    <property type="entry name" value="Multiheme cytochromes"/>
    <property type="match status" value="2"/>
</dbReference>
<dbReference type="Gene3D" id="1.10.780.10">
    <property type="entry name" value="Hydroxylamine Oxidoreductase, Chain A, domain 1"/>
    <property type="match status" value="1"/>
</dbReference>
<dbReference type="Pfam" id="PF13447">
    <property type="entry name" value="Multi-haem_cyto"/>
    <property type="match status" value="1"/>
</dbReference>
<dbReference type="InterPro" id="IPR023155">
    <property type="entry name" value="Cyt_c-552/4"/>
</dbReference>
<evidence type="ECO:0000256" key="2">
    <source>
        <dbReference type="SAM" id="Coils"/>
    </source>
</evidence>
<keyword evidence="2" id="KW-0175">Coiled coil</keyword>
<organism evidence="4">
    <name type="scientific">hydrothermal vent metagenome</name>
    <dbReference type="NCBI Taxonomy" id="652676"/>
    <lineage>
        <taxon>unclassified sequences</taxon>
        <taxon>metagenomes</taxon>
        <taxon>ecological metagenomes</taxon>
    </lineage>
</organism>
<protein>
    <submittedName>
        <fullName evidence="4">Hydroxylamine oxidoreductase</fullName>
    </submittedName>
</protein>
<name>A0A3B1DCE7_9ZZZZ</name>
<dbReference type="InterPro" id="IPR036280">
    <property type="entry name" value="Multihaem_cyt_sf"/>
</dbReference>
<dbReference type="EMBL" id="UOGL01000062">
    <property type="protein sequence ID" value="VAX36521.1"/>
    <property type="molecule type" value="Genomic_DNA"/>
</dbReference>
<dbReference type="InterPro" id="IPR051829">
    <property type="entry name" value="Multiheme_Cytochr_ET"/>
</dbReference>
<accession>A0A3B1DCE7</accession>
<proteinExistence type="predicted"/>
<evidence type="ECO:0000259" key="3">
    <source>
        <dbReference type="Pfam" id="PF13435"/>
    </source>
</evidence>
<feature type="coiled-coil region" evidence="2">
    <location>
        <begin position="530"/>
        <end position="557"/>
    </location>
</feature>
<sequence>MQLKTKRSIIGALGLLFLASLVLVQALEVIQRKEEAGLTKVQVDVPHSSQGCVECHQKSSPGIIDHWMGSTHAKKSVGCVECHKAIEGDVDGFNHYGELIATIVTPKDCGRCHKKEQEEFAHSHHAKAGNILASLDNILAETVEGNRVPFNPHSPTPGKPNAKMVNGMASVFSGCMQCHGSKVALLGKDGSMINVDDLKPDPQTGQPTNLAILDNIARDENDNRPKYHPNTWPNTGIGRLNLDGSRGSCSACHSRHDFSPRRARQPENCGKCHLGPDHPQKEIYEESKHGVAYRDMKHKMNLDGKKWVLGEDYSQAPTCATCHMSANTRDRKITHDPGTRLSWTNRPPVSLVLDTDKDGKVVTETDPEKRRQLVTFSAAKKRANMKNVCLHCHTPSYVTSFYKQYDDFVILFNEKFAKPGKKIMGALKEQKLITKTNFDEEIEWTWFYLWHHEGRRARHGAAMMAPDYTHWHGMFEVSERFYMGLIPQARELTKHAAENGQKKEAAAVNKVIDDILKRPEHAWFKPEKLAALKKKAKEDIEKMKKRLKKKQADNKKNK</sequence>
<reference evidence="4" key="1">
    <citation type="submission" date="2018-06" db="EMBL/GenBank/DDBJ databases">
        <authorList>
            <person name="Zhirakovskaya E."/>
        </authorList>
    </citation>
    <scope>NUCLEOTIDE SEQUENCE</scope>
</reference>
<dbReference type="Pfam" id="PF13435">
    <property type="entry name" value="Cytochrome_C554"/>
    <property type="match status" value="1"/>
</dbReference>
<evidence type="ECO:0000313" key="4">
    <source>
        <dbReference type="EMBL" id="VAX36521.1"/>
    </source>
</evidence>
<feature type="domain" description="Cytochrome c-552/4" evidence="3">
    <location>
        <begin position="109"/>
        <end position="180"/>
    </location>
</feature>
<gene>
    <name evidence="4" type="ORF">MNBD_PLANCTO02-2330</name>
</gene>
<evidence type="ECO:0000256" key="1">
    <source>
        <dbReference type="ARBA" id="ARBA00022729"/>
    </source>
</evidence>
<dbReference type="PANTHER" id="PTHR35038">
    <property type="entry name" value="DISSIMILATORY SULFITE REDUCTASE SIRA"/>
    <property type="match status" value="1"/>
</dbReference>
<dbReference type="Gene3D" id="1.20.850.10">
    <property type="entry name" value="Hydroxylamine Oxidoreductase, Chain A, domain 2"/>
    <property type="match status" value="1"/>
</dbReference>